<dbReference type="EMBL" id="CP005290">
    <property type="protein sequence ID" value="AGK60689.1"/>
    <property type="molecule type" value="Genomic_DNA"/>
</dbReference>
<sequence length="86" mass="9470">MIKIKLLTSPTCPYCPMAADVVRKFVEKNKDVVAIEIPVNTDEGLKEAVKFGIRGVPALIINDQAVILGVPSMGELQRVVEQMRAY</sequence>
<feature type="domain" description="Thioredoxin-like fold" evidence="3">
    <location>
        <begin position="3"/>
        <end position="80"/>
    </location>
</feature>
<dbReference type="InterPro" id="IPR036249">
    <property type="entry name" value="Thioredoxin-like_sf"/>
</dbReference>
<keyword evidence="2" id="KW-0813">Transport</keyword>
<dbReference type="OrthoDB" id="35385at2157"/>
<protein>
    <submittedName>
        <fullName evidence="4">Small redox-active disulfide protein 1</fullName>
    </submittedName>
</protein>
<evidence type="ECO:0000256" key="2">
    <source>
        <dbReference type="ARBA" id="ARBA00022982"/>
    </source>
</evidence>
<dbReference type="InterPro" id="IPR012336">
    <property type="entry name" value="Thioredoxin-like_fold"/>
</dbReference>
<evidence type="ECO:0000313" key="5">
    <source>
        <dbReference type="Proteomes" id="UP000013307"/>
    </source>
</evidence>
<evidence type="ECO:0000256" key="1">
    <source>
        <dbReference type="ARBA" id="ARBA00007787"/>
    </source>
</evidence>
<name>N0BAQ1_9EURY</name>
<organism evidence="4 5">
    <name type="scientific">Archaeoglobus sulfaticallidus PM70-1</name>
    <dbReference type="NCBI Taxonomy" id="387631"/>
    <lineage>
        <taxon>Archaea</taxon>
        <taxon>Methanobacteriati</taxon>
        <taxon>Methanobacteriota</taxon>
        <taxon>Archaeoglobi</taxon>
        <taxon>Archaeoglobales</taxon>
        <taxon>Archaeoglobaceae</taxon>
        <taxon>Archaeoglobus</taxon>
    </lineage>
</organism>
<keyword evidence="5" id="KW-1185">Reference proteome</keyword>
<keyword evidence="2" id="KW-0249">Electron transport</keyword>
<dbReference type="STRING" id="387631.Asulf_00671"/>
<dbReference type="GeneID" id="15392314"/>
<dbReference type="GO" id="GO:0015035">
    <property type="term" value="F:protein-disulfide reductase activity"/>
    <property type="evidence" value="ECO:0007669"/>
    <property type="project" value="InterPro"/>
</dbReference>
<dbReference type="GO" id="GO:0009055">
    <property type="term" value="F:electron transfer activity"/>
    <property type="evidence" value="ECO:0007669"/>
    <property type="project" value="InterPro"/>
</dbReference>
<gene>
    <name evidence="4" type="ORF">Asulf_00671</name>
</gene>
<dbReference type="Proteomes" id="UP000013307">
    <property type="component" value="Chromosome"/>
</dbReference>
<comment type="similarity">
    <text evidence="1">Belongs to the glutaredoxin family.</text>
</comment>
<dbReference type="KEGG" id="ast:Asulf_00671"/>
<dbReference type="HOGENOM" id="CLU_090389_20_2_2"/>
<evidence type="ECO:0000259" key="3">
    <source>
        <dbReference type="Pfam" id="PF13192"/>
    </source>
</evidence>
<dbReference type="SUPFAM" id="SSF52833">
    <property type="entry name" value="Thioredoxin-like"/>
    <property type="match status" value="1"/>
</dbReference>
<dbReference type="GO" id="GO:0045454">
    <property type="term" value="P:cell redox homeostasis"/>
    <property type="evidence" value="ECO:0007669"/>
    <property type="project" value="InterPro"/>
</dbReference>
<dbReference type="Pfam" id="PF13192">
    <property type="entry name" value="Thioredoxin_3"/>
    <property type="match status" value="1"/>
</dbReference>
<evidence type="ECO:0000313" key="4">
    <source>
        <dbReference type="EMBL" id="AGK60689.1"/>
    </source>
</evidence>
<dbReference type="eggNOG" id="arCOG01972">
    <property type="taxonomic scope" value="Archaea"/>
</dbReference>
<dbReference type="InterPro" id="IPR004502">
    <property type="entry name" value="Thio_glut"/>
</dbReference>
<dbReference type="RefSeq" id="WP_015590288.1">
    <property type="nucleotide sequence ID" value="NC_021169.1"/>
</dbReference>
<accession>N0BAQ1</accession>
<reference evidence="4 5" key="1">
    <citation type="journal article" date="2013" name="Genome Announc.">
        <title>Complete Genome Sequence of the Thermophilic and Facultatively Chemolithoautotrophic Sulfate Reducer Archaeoglobus sulfaticallidus Strain PM70-1T.</title>
        <authorList>
            <person name="Stokke R."/>
            <person name="Hocking W.P."/>
            <person name="Steinsbu B.O."/>
            <person name="Steen I.H."/>
        </authorList>
    </citation>
    <scope>NUCLEOTIDE SEQUENCE [LARGE SCALE GENOMIC DNA]</scope>
    <source>
        <strain evidence="4">PM70-1</strain>
    </source>
</reference>
<dbReference type="PROSITE" id="PS51354">
    <property type="entry name" value="GLUTAREDOXIN_2"/>
    <property type="match status" value="1"/>
</dbReference>
<dbReference type="Gene3D" id="3.40.30.10">
    <property type="entry name" value="Glutaredoxin"/>
    <property type="match status" value="1"/>
</dbReference>
<dbReference type="AlphaFoldDB" id="N0BAQ1"/>
<proteinExistence type="inferred from homology"/>
<dbReference type="NCBIfam" id="TIGR00411">
    <property type="entry name" value="redox_disulf_1"/>
    <property type="match status" value="1"/>
</dbReference>